<dbReference type="Proteomes" id="UP000016860">
    <property type="component" value="Unassembled WGS sequence"/>
</dbReference>
<sequence>MLKEFVSIAIQLLLITAGYFIMDELVGLKACK</sequence>
<name>U4R4F7_9FIRM</name>
<evidence type="ECO:0000313" key="3">
    <source>
        <dbReference type="Proteomes" id="UP000016860"/>
    </source>
</evidence>
<keyword evidence="1" id="KW-0812">Transmembrane</keyword>
<feature type="transmembrane region" description="Helical" evidence="1">
    <location>
        <begin position="6"/>
        <end position="22"/>
    </location>
</feature>
<evidence type="ECO:0000256" key="1">
    <source>
        <dbReference type="SAM" id="Phobius"/>
    </source>
</evidence>
<dbReference type="EMBL" id="ATAY01000020">
    <property type="protein sequence ID" value="EPR13451.1"/>
    <property type="molecule type" value="Genomic_DNA"/>
</dbReference>
<dbReference type="AlphaFoldDB" id="U4R4F7"/>
<gene>
    <name evidence="2" type="ORF">L323_04050</name>
</gene>
<keyword evidence="1" id="KW-1133">Transmembrane helix</keyword>
<reference evidence="2 3" key="1">
    <citation type="journal article" date="2013" name="Genome Announc.">
        <title>Draft Genome Sequence of the Cellulolytic Bacterium Clostridium papyrosolvens C7 (ATCC 700395).</title>
        <authorList>
            <person name="Zepeda V."/>
            <person name="Dassa B."/>
            <person name="Borovok I."/>
            <person name="Lamed R."/>
            <person name="Bayer E.A."/>
            <person name="Cate J.H."/>
        </authorList>
    </citation>
    <scope>NUCLEOTIDE SEQUENCE [LARGE SCALE GENOMIC DNA]</scope>
    <source>
        <strain evidence="2 3">C7</strain>
    </source>
</reference>
<organism evidence="2 3">
    <name type="scientific">Ruminiclostridium papyrosolvens C7</name>
    <dbReference type="NCBI Taxonomy" id="1330534"/>
    <lineage>
        <taxon>Bacteria</taxon>
        <taxon>Bacillati</taxon>
        <taxon>Bacillota</taxon>
        <taxon>Clostridia</taxon>
        <taxon>Eubacteriales</taxon>
        <taxon>Oscillospiraceae</taxon>
        <taxon>Ruminiclostridium</taxon>
    </lineage>
</organism>
<protein>
    <submittedName>
        <fullName evidence="2">Uncharacterized protein</fullName>
    </submittedName>
</protein>
<comment type="caution">
    <text evidence="2">The sequence shown here is derived from an EMBL/GenBank/DDBJ whole genome shotgun (WGS) entry which is preliminary data.</text>
</comment>
<evidence type="ECO:0000313" key="2">
    <source>
        <dbReference type="EMBL" id="EPR13451.1"/>
    </source>
</evidence>
<keyword evidence="1" id="KW-0472">Membrane</keyword>
<dbReference type="STRING" id="1330534.L323_04050"/>
<proteinExistence type="predicted"/>
<accession>U4R4F7</accession>